<sequence length="167" mass="18581">MSAAPLAVVAPWNVTEHDQAIKDHLDKVDIKFGPLVCQIAFDYLNIGSFSAHGVLVLQIESWDGLHYVTLPLKDGDQVKRVHNTGFQLLGNHDFSELDNKLVHFKIASGAKPDDAKNCVVAFYTTSITGDIEYLATVTLTNGQHTWLGSRGYCTFLYAHSFFHIPDY</sequence>
<organism evidence="1 2">
    <name type="scientific">Dacryopinax primogenitus (strain DJM 731)</name>
    <name type="common">Brown rot fungus</name>
    <dbReference type="NCBI Taxonomy" id="1858805"/>
    <lineage>
        <taxon>Eukaryota</taxon>
        <taxon>Fungi</taxon>
        <taxon>Dikarya</taxon>
        <taxon>Basidiomycota</taxon>
        <taxon>Agaricomycotina</taxon>
        <taxon>Dacrymycetes</taxon>
        <taxon>Dacrymycetales</taxon>
        <taxon>Dacrymycetaceae</taxon>
        <taxon>Dacryopinax</taxon>
    </lineage>
</organism>
<proteinExistence type="predicted"/>
<protein>
    <submittedName>
        <fullName evidence="1">Uncharacterized protein</fullName>
    </submittedName>
</protein>
<evidence type="ECO:0000313" key="2">
    <source>
        <dbReference type="Proteomes" id="UP000030653"/>
    </source>
</evidence>
<gene>
    <name evidence="1" type="ORF">DACRYDRAFT_103566</name>
</gene>
<name>M5G8T4_DACPD</name>
<keyword evidence="2" id="KW-1185">Reference proteome</keyword>
<dbReference type="GeneID" id="63682840"/>
<dbReference type="HOGENOM" id="CLU_1594478_0_0_1"/>
<evidence type="ECO:0000313" key="1">
    <source>
        <dbReference type="EMBL" id="EJU06621.1"/>
    </source>
</evidence>
<accession>M5G8T4</accession>
<dbReference type="Proteomes" id="UP000030653">
    <property type="component" value="Unassembled WGS sequence"/>
</dbReference>
<dbReference type="AlphaFoldDB" id="M5G8T4"/>
<reference evidence="1 2" key="1">
    <citation type="journal article" date="2012" name="Science">
        <title>The Paleozoic origin of enzymatic lignin decomposition reconstructed from 31 fungal genomes.</title>
        <authorList>
            <person name="Floudas D."/>
            <person name="Binder M."/>
            <person name="Riley R."/>
            <person name="Barry K."/>
            <person name="Blanchette R.A."/>
            <person name="Henrissat B."/>
            <person name="Martinez A.T."/>
            <person name="Otillar R."/>
            <person name="Spatafora J.W."/>
            <person name="Yadav J.S."/>
            <person name="Aerts A."/>
            <person name="Benoit I."/>
            <person name="Boyd A."/>
            <person name="Carlson A."/>
            <person name="Copeland A."/>
            <person name="Coutinho P.M."/>
            <person name="de Vries R.P."/>
            <person name="Ferreira P."/>
            <person name="Findley K."/>
            <person name="Foster B."/>
            <person name="Gaskell J."/>
            <person name="Glotzer D."/>
            <person name="Gorecki P."/>
            <person name="Heitman J."/>
            <person name="Hesse C."/>
            <person name="Hori C."/>
            <person name="Igarashi K."/>
            <person name="Jurgens J.A."/>
            <person name="Kallen N."/>
            <person name="Kersten P."/>
            <person name="Kohler A."/>
            <person name="Kuees U."/>
            <person name="Kumar T.K.A."/>
            <person name="Kuo A."/>
            <person name="LaButti K."/>
            <person name="Larrondo L.F."/>
            <person name="Lindquist E."/>
            <person name="Ling A."/>
            <person name="Lombard V."/>
            <person name="Lucas S."/>
            <person name="Lundell T."/>
            <person name="Martin R."/>
            <person name="McLaughlin D.J."/>
            <person name="Morgenstern I."/>
            <person name="Morin E."/>
            <person name="Murat C."/>
            <person name="Nagy L.G."/>
            <person name="Nolan M."/>
            <person name="Ohm R.A."/>
            <person name="Patyshakuliyeva A."/>
            <person name="Rokas A."/>
            <person name="Ruiz-Duenas F.J."/>
            <person name="Sabat G."/>
            <person name="Salamov A."/>
            <person name="Samejima M."/>
            <person name="Schmutz J."/>
            <person name="Slot J.C."/>
            <person name="St John F."/>
            <person name="Stenlid J."/>
            <person name="Sun H."/>
            <person name="Sun S."/>
            <person name="Syed K."/>
            <person name="Tsang A."/>
            <person name="Wiebenga A."/>
            <person name="Young D."/>
            <person name="Pisabarro A."/>
            <person name="Eastwood D.C."/>
            <person name="Martin F."/>
            <person name="Cullen D."/>
            <person name="Grigoriev I.V."/>
            <person name="Hibbett D.S."/>
        </authorList>
    </citation>
    <scope>NUCLEOTIDE SEQUENCE [LARGE SCALE GENOMIC DNA]</scope>
    <source>
        <strain evidence="1 2">DJM-731 SS1</strain>
    </source>
</reference>
<dbReference type="RefSeq" id="XP_040633515.1">
    <property type="nucleotide sequence ID" value="XM_040767778.1"/>
</dbReference>
<dbReference type="EMBL" id="JH795855">
    <property type="protein sequence ID" value="EJU06621.1"/>
    <property type="molecule type" value="Genomic_DNA"/>
</dbReference>